<keyword evidence="1" id="KW-0472">Membrane</keyword>
<feature type="transmembrane region" description="Helical" evidence="1">
    <location>
        <begin position="131"/>
        <end position="148"/>
    </location>
</feature>
<organism evidence="2 3">
    <name type="scientific">Parachlamydia acanthamoebae</name>
    <dbReference type="NCBI Taxonomy" id="83552"/>
    <lineage>
        <taxon>Bacteria</taxon>
        <taxon>Pseudomonadati</taxon>
        <taxon>Chlamydiota</taxon>
        <taxon>Chlamydiia</taxon>
        <taxon>Parachlamydiales</taxon>
        <taxon>Parachlamydiaceae</taxon>
        <taxon>Parachlamydia</taxon>
    </lineage>
</organism>
<dbReference type="AlphaFoldDB" id="A0A0C1EJL5"/>
<keyword evidence="1" id="KW-1133">Transmembrane helix</keyword>
<dbReference type="EMBL" id="JSAM01000106">
    <property type="protein sequence ID" value="KIA76744.1"/>
    <property type="molecule type" value="Genomic_DNA"/>
</dbReference>
<sequence length="156" mass="17822">MNATDKKRLCWNCEARVPFSEENCSYCGVYLSPMILPGLTPEDEIPAPLYKPVEDTTIPKSPYGEIFEEQKEEHKESAVTLQKVPELIYEPIKTVAIPMGLLLGGSVFFLFGMILFLFASDSFFTLQWNGAYWFIYVLLSLPMLFCGWKKMQNLDA</sequence>
<proteinExistence type="predicted"/>
<dbReference type="Proteomes" id="UP000031307">
    <property type="component" value="Unassembled WGS sequence"/>
</dbReference>
<reference evidence="2 3" key="1">
    <citation type="journal article" date="2014" name="Mol. Biol. Evol.">
        <title>Massive expansion of Ubiquitination-related gene families within the Chlamydiae.</title>
        <authorList>
            <person name="Domman D."/>
            <person name="Collingro A."/>
            <person name="Lagkouvardos I."/>
            <person name="Gehre L."/>
            <person name="Weinmaier T."/>
            <person name="Rattei T."/>
            <person name="Subtil A."/>
            <person name="Horn M."/>
        </authorList>
    </citation>
    <scope>NUCLEOTIDE SEQUENCE [LARGE SCALE GENOMIC DNA]</scope>
    <source>
        <strain evidence="2 3">OEW1</strain>
    </source>
</reference>
<evidence type="ECO:0000256" key="1">
    <source>
        <dbReference type="SAM" id="Phobius"/>
    </source>
</evidence>
<accession>A0A0C1EJL5</accession>
<dbReference type="PATRIC" id="fig|83552.4.peg.2105"/>
<dbReference type="OMA" id="VIPEWTW"/>
<evidence type="ECO:0000313" key="3">
    <source>
        <dbReference type="Proteomes" id="UP000031307"/>
    </source>
</evidence>
<dbReference type="RefSeq" id="WP_006339740.1">
    <property type="nucleotide sequence ID" value="NZ_BAWW01000033.1"/>
</dbReference>
<comment type="caution">
    <text evidence="2">The sequence shown here is derived from an EMBL/GenBank/DDBJ whole genome shotgun (WGS) entry which is preliminary data.</text>
</comment>
<name>A0A0C1EJL5_9BACT</name>
<evidence type="ECO:0000313" key="2">
    <source>
        <dbReference type="EMBL" id="KIA76744.1"/>
    </source>
</evidence>
<gene>
    <name evidence="2" type="ORF">DB43_HK00170</name>
</gene>
<protein>
    <submittedName>
        <fullName evidence="2">Uncharacterized protein</fullName>
    </submittedName>
</protein>
<feature type="transmembrane region" description="Helical" evidence="1">
    <location>
        <begin position="95"/>
        <end position="119"/>
    </location>
</feature>
<keyword evidence="1" id="KW-0812">Transmembrane</keyword>